<evidence type="ECO:0000313" key="1">
    <source>
        <dbReference type="EMBL" id="KAI9274824.1"/>
    </source>
</evidence>
<gene>
    <name evidence="1" type="ORF">BDA99DRAFT_249611</name>
</gene>
<reference evidence="1" key="2">
    <citation type="submission" date="2023-02" db="EMBL/GenBank/DDBJ databases">
        <authorList>
            <consortium name="DOE Joint Genome Institute"/>
            <person name="Mondo S.J."/>
            <person name="Chang Y."/>
            <person name="Wang Y."/>
            <person name="Ahrendt S."/>
            <person name="Andreopoulos W."/>
            <person name="Barry K."/>
            <person name="Beard J."/>
            <person name="Benny G.L."/>
            <person name="Blankenship S."/>
            <person name="Bonito G."/>
            <person name="Cuomo C."/>
            <person name="Desiro A."/>
            <person name="Gervers K.A."/>
            <person name="Hundley H."/>
            <person name="Kuo A."/>
            <person name="LaButti K."/>
            <person name="Lang B.F."/>
            <person name="Lipzen A."/>
            <person name="O'Donnell K."/>
            <person name="Pangilinan J."/>
            <person name="Reynolds N."/>
            <person name="Sandor L."/>
            <person name="Smith M.W."/>
            <person name="Tsang A."/>
            <person name="Grigoriev I.V."/>
            <person name="Stajich J.E."/>
            <person name="Spatafora J.W."/>
        </authorList>
    </citation>
    <scope>NUCLEOTIDE SEQUENCE</scope>
    <source>
        <strain evidence="1">RSA 2281</strain>
    </source>
</reference>
<dbReference type="AlphaFoldDB" id="A0AAD5PHY3"/>
<name>A0AAD5PHY3_9FUNG</name>
<protein>
    <submittedName>
        <fullName evidence="1">Uncharacterized protein</fullName>
    </submittedName>
</protein>
<proteinExistence type="predicted"/>
<keyword evidence="2" id="KW-1185">Reference proteome</keyword>
<sequence length="152" mass="18049">MRCRKFTMIYLFVSETDDGHTIEDTLKIVECSIQCLKMEMIENKLASISAFLKRQILGLHYIGDKLSLTSTRLLNNGRYSHVLLRSSVIPRTWHDRHNWMKVFELVAKMNVSCNEIIYMEQINENKYANRYLLYIDYSQGTRNFNTRINSRK</sequence>
<dbReference type="Proteomes" id="UP001209540">
    <property type="component" value="Unassembled WGS sequence"/>
</dbReference>
<dbReference type="EMBL" id="JAIXMP010000004">
    <property type="protein sequence ID" value="KAI9274824.1"/>
    <property type="molecule type" value="Genomic_DNA"/>
</dbReference>
<comment type="caution">
    <text evidence="1">The sequence shown here is derived from an EMBL/GenBank/DDBJ whole genome shotgun (WGS) entry which is preliminary data.</text>
</comment>
<evidence type="ECO:0000313" key="2">
    <source>
        <dbReference type="Proteomes" id="UP001209540"/>
    </source>
</evidence>
<organism evidence="1 2">
    <name type="scientific">Phascolomyces articulosus</name>
    <dbReference type="NCBI Taxonomy" id="60185"/>
    <lineage>
        <taxon>Eukaryota</taxon>
        <taxon>Fungi</taxon>
        <taxon>Fungi incertae sedis</taxon>
        <taxon>Mucoromycota</taxon>
        <taxon>Mucoromycotina</taxon>
        <taxon>Mucoromycetes</taxon>
        <taxon>Mucorales</taxon>
        <taxon>Lichtheimiaceae</taxon>
        <taxon>Phascolomyces</taxon>
    </lineage>
</organism>
<accession>A0AAD5PHY3</accession>
<reference evidence="1" key="1">
    <citation type="journal article" date="2022" name="IScience">
        <title>Evolution of zygomycete secretomes and the origins of terrestrial fungal ecologies.</title>
        <authorList>
            <person name="Chang Y."/>
            <person name="Wang Y."/>
            <person name="Mondo S."/>
            <person name="Ahrendt S."/>
            <person name="Andreopoulos W."/>
            <person name="Barry K."/>
            <person name="Beard J."/>
            <person name="Benny G.L."/>
            <person name="Blankenship S."/>
            <person name="Bonito G."/>
            <person name="Cuomo C."/>
            <person name="Desiro A."/>
            <person name="Gervers K.A."/>
            <person name="Hundley H."/>
            <person name="Kuo A."/>
            <person name="LaButti K."/>
            <person name="Lang B.F."/>
            <person name="Lipzen A."/>
            <person name="O'Donnell K."/>
            <person name="Pangilinan J."/>
            <person name="Reynolds N."/>
            <person name="Sandor L."/>
            <person name="Smith M.E."/>
            <person name="Tsang A."/>
            <person name="Grigoriev I.V."/>
            <person name="Stajich J.E."/>
            <person name="Spatafora J.W."/>
        </authorList>
    </citation>
    <scope>NUCLEOTIDE SEQUENCE</scope>
    <source>
        <strain evidence="1">RSA 2281</strain>
    </source>
</reference>